<dbReference type="EMBL" id="GGEC01086175">
    <property type="protein sequence ID" value="MBX66659.1"/>
    <property type="molecule type" value="Transcribed_RNA"/>
</dbReference>
<proteinExistence type="predicted"/>
<organism evidence="1">
    <name type="scientific">Rhizophora mucronata</name>
    <name type="common">Asiatic mangrove</name>
    <dbReference type="NCBI Taxonomy" id="61149"/>
    <lineage>
        <taxon>Eukaryota</taxon>
        <taxon>Viridiplantae</taxon>
        <taxon>Streptophyta</taxon>
        <taxon>Embryophyta</taxon>
        <taxon>Tracheophyta</taxon>
        <taxon>Spermatophyta</taxon>
        <taxon>Magnoliopsida</taxon>
        <taxon>eudicotyledons</taxon>
        <taxon>Gunneridae</taxon>
        <taxon>Pentapetalae</taxon>
        <taxon>rosids</taxon>
        <taxon>fabids</taxon>
        <taxon>Malpighiales</taxon>
        <taxon>Rhizophoraceae</taxon>
        <taxon>Rhizophora</taxon>
    </lineage>
</organism>
<dbReference type="AlphaFoldDB" id="A0A2P2QI38"/>
<name>A0A2P2QI38_RHIMU</name>
<evidence type="ECO:0000313" key="1">
    <source>
        <dbReference type="EMBL" id="MBX66659.1"/>
    </source>
</evidence>
<reference evidence="1" key="1">
    <citation type="submission" date="2018-02" db="EMBL/GenBank/DDBJ databases">
        <title>Rhizophora mucronata_Transcriptome.</title>
        <authorList>
            <person name="Meera S.P."/>
            <person name="Sreeshan A."/>
            <person name="Augustine A."/>
        </authorList>
    </citation>
    <scope>NUCLEOTIDE SEQUENCE</scope>
    <source>
        <tissue evidence="1">Leaf</tissue>
    </source>
</reference>
<protein>
    <submittedName>
        <fullName evidence="1">Uncharacterized protein</fullName>
    </submittedName>
</protein>
<sequence>MKTAIDPEGLVECQTNNFCLQMNGNKNPFKCTNQENKNK</sequence>
<accession>A0A2P2QI38</accession>